<protein>
    <submittedName>
        <fullName evidence="1">Uncharacterized protein</fullName>
    </submittedName>
</protein>
<dbReference type="InterPro" id="IPR008978">
    <property type="entry name" value="HSP20-like_chaperone"/>
</dbReference>
<dbReference type="EMBL" id="HBEG01035683">
    <property type="protein sequence ID" value="CAD8374348.1"/>
    <property type="molecule type" value="Transcribed_RNA"/>
</dbReference>
<sequence length="233" mass="25438">MSDDVQSGTIAQLRARILALESDLAQQRPQSITTFSFIDDGPKCKLYVELGSEVLGKKASDDDSMSSAEAAASVAFLRRTCELHVYCPSASGEIARHYTAAFALESDIVPDKCAWRVDRSSGRVTIVLMKKDGERVWSRITPQDMGRAAPNGDELNVTVHLDRRLGLRVSKTITKGTTVGSLKRVLAQEDPKGRSEIGLMLTRSGQLLPDTAVLEEEVMELDVCTPDVMAQPD</sequence>
<proteinExistence type="predicted"/>
<dbReference type="Gene3D" id="2.60.40.790">
    <property type="match status" value="1"/>
</dbReference>
<dbReference type="SUPFAM" id="SSF49764">
    <property type="entry name" value="HSP20-like chaperones"/>
    <property type="match status" value="1"/>
</dbReference>
<accession>A0A7S0ATN5</accession>
<name>A0A7S0ATN5_9DINO</name>
<gene>
    <name evidence="1" type="ORF">PBAH0796_LOCUS21792</name>
</gene>
<dbReference type="CDD" id="cd06463">
    <property type="entry name" value="p23_like"/>
    <property type="match status" value="1"/>
</dbReference>
<dbReference type="AlphaFoldDB" id="A0A7S0ATN5"/>
<reference evidence="1" key="1">
    <citation type="submission" date="2021-01" db="EMBL/GenBank/DDBJ databases">
        <authorList>
            <person name="Corre E."/>
            <person name="Pelletier E."/>
            <person name="Niang G."/>
            <person name="Scheremetjew M."/>
            <person name="Finn R."/>
            <person name="Kale V."/>
            <person name="Holt S."/>
            <person name="Cochrane G."/>
            <person name="Meng A."/>
            <person name="Brown T."/>
            <person name="Cohen L."/>
        </authorList>
    </citation>
    <scope>NUCLEOTIDE SEQUENCE</scope>
    <source>
        <strain evidence="1">Pbaha01</strain>
    </source>
</reference>
<organism evidence="1">
    <name type="scientific">Pyrodinium bahamense</name>
    <dbReference type="NCBI Taxonomy" id="73915"/>
    <lineage>
        <taxon>Eukaryota</taxon>
        <taxon>Sar</taxon>
        <taxon>Alveolata</taxon>
        <taxon>Dinophyceae</taxon>
        <taxon>Gonyaulacales</taxon>
        <taxon>Pyrocystaceae</taxon>
        <taxon>Pyrodinium</taxon>
    </lineage>
</organism>
<evidence type="ECO:0000313" key="1">
    <source>
        <dbReference type="EMBL" id="CAD8374348.1"/>
    </source>
</evidence>